<name>A0ABT5D442_9BACT</name>
<accession>A0ABT5D442</accession>
<organism evidence="2 3">
    <name type="scientific">Stigmatella ashevillensis</name>
    <dbReference type="NCBI Taxonomy" id="2995309"/>
    <lineage>
        <taxon>Bacteria</taxon>
        <taxon>Pseudomonadati</taxon>
        <taxon>Myxococcota</taxon>
        <taxon>Myxococcia</taxon>
        <taxon>Myxococcales</taxon>
        <taxon>Cystobacterineae</taxon>
        <taxon>Archangiaceae</taxon>
        <taxon>Stigmatella</taxon>
    </lineage>
</organism>
<dbReference type="EMBL" id="JAQNDM010000002">
    <property type="protein sequence ID" value="MDC0708427.1"/>
    <property type="molecule type" value="Genomic_DNA"/>
</dbReference>
<keyword evidence="3" id="KW-1185">Reference proteome</keyword>
<evidence type="ECO:0000256" key="1">
    <source>
        <dbReference type="SAM" id="SignalP"/>
    </source>
</evidence>
<reference evidence="2 3" key="1">
    <citation type="submission" date="2022-11" db="EMBL/GenBank/DDBJ databases">
        <title>Minimal conservation of predation-associated metabolite biosynthetic gene clusters underscores biosynthetic potential of Myxococcota including descriptions for ten novel species: Archangium lansinium sp. nov., Myxococcus landrumus sp. nov., Nannocystis bai.</title>
        <authorList>
            <person name="Ahearne A."/>
            <person name="Stevens C."/>
            <person name="Dowd S."/>
        </authorList>
    </citation>
    <scope>NUCLEOTIDE SEQUENCE [LARGE SCALE GENOMIC DNA]</scope>
    <source>
        <strain evidence="2 3">NCWAL01</strain>
    </source>
</reference>
<evidence type="ECO:0000313" key="2">
    <source>
        <dbReference type="EMBL" id="MDC0708427.1"/>
    </source>
</evidence>
<evidence type="ECO:0000313" key="3">
    <source>
        <dbReference type="Proteomes" id="UP001221838"/>
    </source>
</evidence>
<sequence length="454" mass="46033">MFRSPTSLNLLAVFALMTGCAGEEAATYDLLPTDSGKISHVQDGQLATAKQQIASLGFSTYLGFAGDEYGNAIAVDTAGNSYIAGTTTSFNGTTNVFISKVSPTGTNLYFTYIPGTQARGIAVDTAGNAYVVGILSAGPTVLKINAAGTSIVYSATLGWNEISGIQIDTSGNAYVTGSVNNGVAGIDVAVGKINPTGTGFLYALAFGGTGTDRGNGIAIDRSGNAYITGNTDSANFPIATAFQATLKGPQDAFVAKLNATGSALTYSTYLGGNTYDYGNAIAVDTSGNAYVTGTTAALSGVQSFPVTAGTVQYTPGGNGDAFAAKFGTTGSRIYATYIGGNASESGAAIAVSASGVAYVTGYTTSTNFPTSNLAYQRFAPAEVNAFVVQLTAAFNAYTYSTYLGGSSTDIGAGIAVNSTGVTYVTGNTFSTDFPTNVYLPGGQYDAFVTKFNGP</sequence>
<dbReference type="InterPro" id="IPR011042">
    <property type="entry name" value="6-blade_b-propeller_TolB-like"/>
</dbReference>
<dbReference type="Pfam" id="PF06739">
    <property type="entry name" value="SBBP"/>
    <property type="match status" value="4"/>
</dbReference>
<dbReference type="PANTHER" id="PTHR35580:SF1">
    <property type="entry name" value="PHYTASE-LIKE DOMAIN-CONTAINING PROTEIN"/>
    <property type="match status" value="1"/>
</dbReference>
<dbReference type="Proteomes" id="UP001221838">
    <property type="component" value="Unassembled WGS sequence"/>
</dbReference>
<dbReference type="Gene3D" id="2.120.10.30">
    <property type="entry name" value="TolB, C-terminal domain"/>
    <property type="match status" value="1"/>
</dbReference>
<feature type="signal peptide" evidence="1">
    <location>
        <begin position="1"/>
        <end position="25"/>
    </location>
</feature>
<dbReference type="SUPFAM" id="SSF101898">
    <property type="entry name" value="NHL repeat"/>
    <property type="match status" value="2"/>
</dbReference>
<comment type="caution">
    <text evidence="2">The sequence shown here is derived from an EMBL/GenBank/DDBJ whole genome shotgun (WGS) entry which is preliminary data.</text>
</comment>
<feature type="chain" id="PRO_5045485939" evidence="1">
    <location>
        <begin position="26"/>
        <end position="454"/>
    </location>
</feature>
<dbReference type="InterPro" id="IPR052918">
    <property type="entry name" value="Motility_Chemotaxis_Reg"/>
</dbReference>
<keyword evidence="1" id="KW-0732">Signal</keyword>
<dbReference type="PANTHER" id="PTHR35580">
    <property type="entry name" value="CELL SURFACE GLYCOPROTEIN (S-LAYER PROTEIN)-LIKE PROTEIN"/>
    <property type="match status" value="1"/>
</dbReference>
<protein>
    <submittedName>
        <fullName evidence="2">SBBP repeat-containing protein</fullName>
    </submittedName>
</protein>
<dbReference type="RefSeq" id="WP_272136267.1">
    <property type="nucleotide sequence ID" value="NZ_JAQNDM010000002.1"/>
</dbReference>
<dbReference type="InterPro" id="IPR010620">
    <property type="entry name" value="SBBP_repeat"/>
</dbReference>
<dbReference type="PROSITE" id="PS51257">
    <property type="entry name" value="PROKAR_LIPOPROTEIN"/>
    <property type="match status" value="1"/>
</dbReference>
<proteinExistence type="predicted"/>
<gene>
    <name evidence="2" type="ORF">POL68_08105</name>
</gene>